<dbReference type="PROSITE" id="PS50994">
    <property type="entry name" value="INTEGRASE"/>
    <property type="match status" value="1"/>
</dbReference>
<dbReference type="InterPro" id="IPR036397">
    <property type="entry name" value="RNaseH_sf"/>
</dbReference>
<dbReference type="GO" id="GO:0015074">
    <property type="term" value="P:DNA integration"/>
    <property type="evidence" value="ECO:0007669"/>
    <property type="project" value="InterPro"/>
</dbReference>
<feature type="domain" description="Integrase catalytic" evidence="2">
    <location>
        <begin position="221"/>
        <end position="429"/>
    </location>
</feature>
<reference evidence="3 4" key="2">
    <citation type="journal article" date="2009" name="BMC Microbiol.">
        <title>The genome sequence of Geobacter metallireducens: features of metabolism, physiology and regulation common and dissimilar to Geobacter sulfurreducens.</title>
        <authorList>
            <person name="Aklujkar M."/>
            <person name="Krushkal J."/>
            <person name="DiBartolo G."/>
            <person name="Lapidus A."/>
            <person name="Land M.L."/>
            <person name="Lovley D.R."/>
        </authorList>
    </citation>
    <scope>NUCLEOTIDE SEQUENCE [LARGE SCALE GENOMIC DNA]</scope>
    <source>
        <strain evidence="4">ATCC 53774 / DSM 7210 / GS-15</strain>
    </source>
</reference>
<organism evidence="3 4">
    <name type="scientific">Geobacter metallireducens (strain ATCC 53774 / DSM 7210 / GS-15)</name>
    <dbReference type="NCBI Taxonomy" id="269799"/>
    <lineage>
        <taxon>Bacteria</taxon>
        <taxon>Pseudomonadati</taxon>
        <taxon>Thermodesulfobacteriota</taxon>
        <taxon>Desulfuromonadia</taxon>
        <taxon>Geobacterales</taxon>
        <taxon>Geobacteraceae</taxon>
        <taxon>Geobacter</taxon>
    </lineage>
</organism>
<dbReference type="Proteomes" id="UP000007073">
    <property type="component" value="Chromosome"/>
</dbReference>
<evidence type="ECO:0000313" key="4">
    <source>
        <dbReference type="Proteomes" id="UP000007073"/>
    </source>
</evidence>
<evidence type="ECO:0000256" key="1">
    <source>
        <dbReference type="SAM" id="MobiDB-lite"/>
    </source>
</evidence>
<protein>
    <submittedName>
        <fullName evidence="3">Integrase core domain protein</fullName>
    </submittedName>
</protein>
<dbReference type="HOGENOM" id="CLU_017991_4_0_7"/>
<dbReference type="AlphaFoldDB" id="Q39R62"/>
<dbReference type="STRING" id="269799.Gmet_3047"/>
<keyword evidence="4" id="KW-1185">Reference proteome</keyword>
<evidence type="ECO:0000313" key="3">
    <source>
        <dbReference type="EMBL" id="ABB33262.1"/>
    </source>
</evidence>
<dbReference type="InterPro" id="IPR001584">
    <property type="entry name" value="Integrase_cat-core"/>
</dbReference>
<dbReference type="EMBL" id="CP000148">
    <property type="protein sequence ID" value="ABB33262.1"/>
    <property type="molecule type" value="Genomic_DNA"/>
</dbReference>
<dbReference type="InterPro" id="IPR012337">
    <property type="entry name" value="RNaseH-like_sf"/>
</dbReference>
<reference evidence="3 4" key="1">
    <citation type="submission" date="2005-10" db="EMBL/GenBank/DDBJ databases">
        <title>Complete sequence of Geobacter metallireducens GS-15.</title>
        <authorList>
            <consortium name="US DOE Joint Genome Institute"/>
            <person name="Copeland A."/>
            <person name="Lucas S."/>
            <person name="Lapidus A."/>
            <person name="Barry K."/>
            <person name="Detter J.C."/>
            <person name="Glavina T."/>
            <person name="Hammon N."/>
            <person name="Israni S."/>
            <person name="Pitluck S."/>
            <person name="Di Bartolo G."/>
            <person name="Chain P."/>
            <person name="Schmutz J."/>
            <person name="Larimer F."/>
            <person name="Land M."/>
            <person name="Kyrpides N."/>
            <person name="Ivanova N."/>
            <person name="Richardson P."/>
        </authorList>
    </citation>
    <scope>NUCLEOTIDE SEQUENCE [LARGE SCALE GENOMIC DNA]</scope>
    <source>
        <strain evidence="4">ATCC 53774 / DSM 7210 / GS-15</strain>
    </source>
</reference>
<name>Q39R62_GEOMG</name>
<dbReference type="Pfam" id="PF09299">
    <property type="entry name" value="Mu-transpos_C"/>
    <property type="match status" value="1"/>
</dbReference>
<feature type="region of interest" description="Disordered" evidence="1">
    <location>
        <begin position="570"/>
        <end position="612"/>
    </location>
</feature>
<dbReference type="eggNOG" id="COG2801">
    <property type="taxonomic scope" value="Bacteria"/>
</dbReference>
<dbReference type="Gene3D" id="3.30.420.10">
    <property type="entry name" value="Ribonuclease H-like superfamily/Ribonuclease H"/>
    <property type="match status" value="1"/>
</dbReference>
<evidence type="ECO:0000259" key="2">
    <source>
        <dbReference type="PROSITE" id="PS50994"/>
    </source>
</evidence>
<feature type="compositionally biased region" description="Basic and acidic residues" evidence="1">
    <location>
        <begin position="570"/>
        <end position="596"/>
    </location>
</feature>
<accession>Q39R62</accession>
<dbReference type="GO" id="GO:0003676">
    <property type="term" value="F:nucleic acid binding"/>
    <property type="evidence" value="ECO:0007669"/>
    <property type="project" value="InterPro"/>
</dbReference>
<sequence>MAQRISLKAGSIVYCGNVEYEVIGPVDFNSIKARNVIDGAIRVLTLGELSARSTDEEKVPAAPLNCLSEEEQKIALQRFEIIKPAVRNQLSRKKIEELAAQNGVHFTTIYRMLREYGKSATPSSLLPKTHCRGGKGQHRIDQAVEDIIRQHFNAIAEAKLVDITKVSIQSLQTAIQNKCKIAGLKAPTWVTVAERLETYLKEQNIPRQRGRRKRRQRLTAGGTFPDAKWPLDVVQIDHTPLDLILVDDKDREPIGKPYVSLAIDVYSRMVLGFSLSFDAPSIFSVGQLIAHCILPKDHFLESVGVNARWDAFGIMRTLLLDNAGEFRSEDFVPFEEEYWVEISWRPVGKPEYGGHIERYAKTLNGKIHDEPGSTFSGINDRGDYPSEEKAVYTIDEIERWLTVLIAKEYNEEKHSELGISPRKKYELGIFGDDKTVGIGLPDIVEDQERLKIFLLPTFWRTIQREGVKLDKIKYFHDILRHWVGKTDENGNARKFLFKRDPRKISPLYFFDPDRKEFFKLPYKDLTRPPMTIWELQGSKKRCKEKGIDDPGEQQIFEAYAERMKIREEAVAKTKQARRERETERRRGKNKPIDQTDRSNAFARTDEQSAPLDDIASIYDDASLLDGVIVKKTSGEE</sequence>
<dbReference type="SUPFAM" id="SSF53098">
    <property type="entry name" value="Ribonuclease H-like"/>
    <property type="match status" value="1"/>
</dbReference>
<dbReference type="RefSeq" id="WP_004513607.1">
    <property type="nucleotide sequence ID" value="NC_007517.1"/>
</dbReference>
<gene>
    <name evidence="3" type="ordered locus">Gmet_3047</name>
</gene>
<proteinExistence type="predicted"/>
<dbReference type="InterPro" id="IPR015378">
    <property type="entry name" value="Transposase-like_Mu_C"/>
</dbReference>
<dbReference type="KEGG" id="gme:Gmet_3047"/>